<dbReference type="SUPFAM" id="SSF69593">
    <property type="entry name" value="Glycerol-3-phosphate (1)-acyltransferase"/>
    <property type="match status" value="1"/>
</dbReference>
<evidence type="ECO:0000256" key="2">
    <source>
        <dbReference type="ARBA" id="ARBA00022679"/>
    </source>
</evidence>
<keyword evidence="4" id="KW-1133">Transmembrane helix</keyword>
<sequence>MILIRSFCYQAFMYITIVLYASLILVTPKRVGPWMARAWARLNLRALGWICGLRYRIQGLEHLPEGAAIVLAKHQSTWETIALRAILPLEQTWVLKRELMRIPFFGWALKRFQPIAIDRSAGRRAVAQLLREGLALLKAGRWVVVFPEGTRVAAGTRQPYAIGGALLAERSGRPVVPVAHNAGEFWGRRSLRKRPGTIDLVIGPLMETQGRKAAEINTAVEQWIEDTVAALPRPGSGQLGLGVRQG</sequence>
<keyword evidence="3 6" id="KW-0012">Acyltransferase</keyword>
<dbReference type="InterPro" id="IPR002123">
    <property type="entry name" value="Plipid/glycerol_acylTrfase"/>
</dbReference>
<evidence type="ECO:0000313" key="7">
    <source>
        <dbReference type="Proteomes" id="UP000740754"/>
    </source>
</evidence>
<organism evidence="6 7">
    <name type="scientific">Marichromatium bheemlicum</name>
    <dbReference type="NCBI Taxonomy" id="365339"/>
    <lineage>
        <taxon>Bacteria</taxon>
        <taxon>Pseudomonadati</taxon>
        <taxon>Pseudomonadota</taxon>
        <taxon>Gammaproteobacteria</taxon>
        <taxon>Chromatiales</taxon>
        <taxon>Chromatiaceae</taxon>
        <taxon>Marichromatium</taxon>
    </lineage>
</organism>
<evidence type="ECO:0000313" key="6">
    <source>
        <dbReference type="EMBL" id="NKN32633.1"/>
    </source>
</evidence>
<evidence type="ECO:0000259" key="5">
    <source>
        <dbReference type="SMART" id="SM00563"/>
    </source>
</evidence>
<dbReference type="PANTHER" id="PTHR10434:SF40">
    <property type="entry name" value="1-ACYL-SN-GLYCEROL-3-PHOSPHATE ACYLTRANSFERASE"/>
    <property type="match status" value="1"/>
</dbReference>
<dbReference type="RefSeq" id="WP_168667358.1">
    <property type="nucleotide sequence ID" value="NZ_JAAXKX010000005.1"/>
</dbReference>
<feature type="domain" description="Phospholipid/glycerol acyltransferase" evidence="5">
    <location>
        <begin position="68"/>
        <end position="183"/>
    </location>
</feature>
<comment type="caution">
    <text evidence="6">The sequence shown here is derived from an EMBL/GenBank/DDBJ whole genome shotgun (WGS) entry which is preliminary data.</text>
</comment>
<keyword evidence="2" id="KW-0808">Transferase</keyword>
<gene>
    <name evidence="6" type="ORF">HF203_05290</name>
</gene>
<evidence type="ECO:0000256" key="4">
    <source>
        <dbReference type="SAM" id="Phobius"/>
    </source>
</evidence>
<dbReference type="GO" id="GO:0016746">
    <property type="term" value="F:acyltransferase activity"/>
    <property type="evidence" value="ECO:0007669"/>
    <property type="project" value="UniProtKB-KW"/>
</dbReference>
<keyword evidence="7" id="KW-1185">Reference proteome</keyword>
<reference evidence="6 7" key="1">
    <citation type="submission" date="2020-04" db="EMBL/GenBank/DDBJ databases">
        <title>Draft Whole-Genome sequence of Marichromatium bheemlicum DSM 18632, type strain.</title>
        <authorList>
            <person name="Kyndt J.A."/>
            <person name="Meyer T.E."/>
        </authorList>
    </citation>
    <scope>NUCLEOTIDE SEQUENCE [LARGE SCALE GENOMIC DNA]</scope>
    <source>
        <strain evidence="6 7">DSM 18632</strain>
    </source>
</reference>
<keyword evidence="4" id="KW-0812">Transmembrane</keyword>
<evidence type="ECO:0000256" key="3">
    <source>
        <dbReference type="ARBA" id="ARBA00023315"/>
    </source>
</evidence>
<keyword evidence="4" id="KW-0472">Membrane</keyword>
<accession>A0ABX1I608</accession>
<protein>
    <submittedName>
        <fullName evidence="6">1-acyl-sn-glycerol-3-phosphate acyltransferase</fullName>
    </submittedName>
</protein>
<evidence type="ECO:0000256" key="1">
    <source>
        <dbReference type="ARBA" id="ARBA00005189"/>
    </source>
</evidence>
<dbReference type="Proteomes" id="UP000740754">
    <property type="component" value="Unassembled WGS sequence"/>
</dbReference>
<feature type="transmembrane region" description="Helical" evidence="4">
    <location>
        <begin position="7"/>
        <end position="26"/>
    </location>
</feature>
<proteinExistence type="predicted"/>
<dbReference type="SMART" id="SM00563">
    <property type="entry name" value="PlsC"/>
    <property type="match status" value="1"/>
</dbReference>
<dbReference type="Pfam" id="PF01553">
    <property type="entry name" value="Acyltransferase"/>
    <property type="match status" value="1"/>
</dbReference>
<dbReference type="PANTHER" id="PTHR10434">
    <property type="entry name" value="1-ACYL-SN-GLYCEROL-3-PHOSPHATE ACYLTRANSFERASE"/>
    <property type="match status" value="1"/>
</dbReference>
<dbReference type="EMBL" id="JAAXKX010000005">
    <property type="protein sequence ID" value="NKN32633.1"/>
    <property type="molecule type" value="Genomic_DNA"/>
</dbReference>
<name>A0ABX1I608_9GAMM</name>
<comment type="pathway">
    <text evidence="1">Lipid metabolism.</text>
</comment>
<dbReference type="CDD" id="cd07989">
    <property type="entry name" value="LPLAT_AGPAT-like"/>
    <property type="match status" value="1"/>
</dbReference>